<feature type="transmembrane region" description="Helical" evidence="1">
    <location>
        <begin position="16"/>
        <end position="35"/>
    </location>
</feature>
<sequence>SGLFSVETDLYLDKRMFYFLGAGHFLAIFSCFIDAMQWLGILVYSLMLLSTVFLTIGQGMSGYIDSCFPLFTLFYVVHTGMVICLFLLHILFMHTHRGVTFYQWIPRKFRQL</sequence>
<comment type="caution">
    <text evidence="2">The sequence shown here is derived from an EMBL/GenBank/DDBJ whole genome shotgun (WGS) entry which is preliminary data.</text>
</comment>
<dbReference type="Proteomes" id="UP001432322">
    <property type="component" value="Unassembled WGS sequence"/>
</dbReference>
<evidence type="ECO:0000313" key="3">
    <source>
        <dbReference type="Proteomes" id="UP001432322"/>
    </source>
</evidence>
<protein>
    <submittedName>
        <fullName evidence="2">Uncharacterized protein</fullName>
    </submittedName>
</protein>
<proteinExistence type="predicted"/>
<dbReference type="EMBL" id="BTSY01000006">
    <property type="protein sequence ID" value="GMT34385.1"/>
    <property type="molecule type" value="Genomic_DNA"/>
</dbReference>
<accession>A0AAV5WS13</accession>
<keyword evidence="1" id="KW-0472">Membrane</keyword>
<dbReference type="AlphaFoldDB" id="A0AAV5WS13"/>
<evidence type="ECO:0000256" key="1">
    <source>
        <dbReference type="SAM" id="Phobius"/>
    </source>
</evidence>
<keyword evidence="1" id="KW-1133">Transmembrane helix</keyword>
<reference evidence="2" key="1">
    <citation type="submission" date="2023-10" db="EMBL/GenBank/DDBJ databases">
        <title>Genome assembly of Pristionchus species.</title>
        <authorList>
            <person name="Yoshida K."/>
            <person name="Sommer R.J."/>
        </authorList>
    </citation>
    <scope>NUCLEOTIDE SEQUENCE</scope>
    <source>
        <strain evidence="2">RS5133</strain>
    </source>
</reference>
<organism evidence="2 3">
    <name type="scientific">Pristionchus fissidentatus</name>
    <dbReference type="NCBI Taxonomy" id="1538716"/>
    <lineage>
        <taxon>Eukaryota</taxon>
        <taxon>Metazoa</taxon>
        <taxon>Ecdysozoa</taxon>
        <taxon>Nematoda</taxon>
        <taxon>Chromadorea</taxon>
        <taxon>Rhabditida</taxon>
        <taxon>Rhabditina</taxon>
        <taxon>Diplogasteromorpha</taxon>
        <taxon>Diplogasteroidea</taxon>
        <taxon>Neodiplogasteridae</taxon>
        <taxon>Pristionchus</taxon>
    </lineage>
</organism>
<feature type="transmembrane region" description="Helical" evidence="1">
    <location>
        <begin position="70"/>
        <end position="92"/>
    </location>
</feature>
<feature type="transmembrane region" description="Helical" evidence="1">
    <location>
        <begin position="42"/>
        <end position="64"/>
    </location>
</feature>
<keyword evidence="1" id="KW-0812">Transmembrane</keyword>
<evidence type="ECO:0000313" key="2">
    <source>
        <dbReference type="EMBL" id="GMT34385.1"/>
    </source>
</evidence>
<feature type="non-terminal residue" evidence="2">
    <location>
        <position position="112"/>
    </location>
</feature>
<feature type="non-terminal residue" evidence="2">
    <location>
        <position position="1"/>
    </location>
</feature>
<keyword evidence="3" id="KW-1185">Reference proteome</keyword>
<gene>
    <name evidence="2" type="ORF">PFISCL1PPCAC_25682</name>
</gene>
<name>A0AAV5WS13_9BILA</name>